<dbReference type="SUPFAM" id="SSF102588">
    <property type="entry name" value="LmbE-like"/>
    <property type="match status" value="1"/>
</dbReference>
<dbReference type="OrthoDB" id="440160at2759"/>
<keyword evidence="5" id="KW-1185">Reference proteome</keyword>
<accession>A0A2N3NLL3</accession>
<dbReference type="EMBL" id="NLAX01000001">
    <property type="protein sequence ID" value="PKS13333.1"/>
    <property type="molecule type" value="Genomic_DNA"/>
</dbReference>
<evidence type="ECO:0000256" key="1">
    <source>
        <dbReference type="ARBA" id="ARBA00006066"/>
    </source>
</evidence>
<reference evidence="4 5" key="1">
    <citation type="journal article" date="2017" name="G3 (Bethesda)">
        <title>First Draft Genome Sequence of the Pathogenic Fungus Lomentospora prolificans (Formerly Scedosporium prolificans).</title>
        <authorList>
            <person name="Luo R."/>
            <person name="Zimin A."/>
            <person name="Workman R."/>
            <person name="Fan Y."/>
            <person name="Pertea G."/>
            <person name="Grossman N."/>
            <person name="Wear M.P."/>
            <person name="Jia B."/>
            <person name="Miller H."/>
            <person name="Casadevall A."/>
            <person name="Timp W."/>
            <person name="Zhang S.X."/>
            <person name="Salzberg S.L."/>
        </authorList>
    </citation>
    <scope>NUCLEOTIDE SEQUENCE [LARGE SCALE GENOMIC DNA]</scope>
    <source>
        <strain evidence="4 5">JHH-5317</strain>
    </source>
</reference>
<dbReference type="EC" id="3.5.1.89" evidence="2"/>
<dbReference type="Gene3D" id="3.40.50.10320">
    <property type="entry name" value="LmbE-like"/>
    <property type="match status" value="1"/>
</dbReference>
<protein>
    <recommendedName>
        <fullName evidence="2">N-acetylglucosaminylphosphatidylinositol deacetylase</fullName>
        <ecNumber evidence="2">3.5.1.89</ecNumber>
    </recommendedName>
</protein>
<dbReference type="UniPathway" id="UPA00196"/>
<dbReference type="InterPro" id="IPR003737">
    <property type="entry name" value="GlcNAc_PI_deacetylase-related"/>
</dbReference>
<dbReference type="AlphaFoldDB" id="A0A2N3NLL3"/>
<dbReference type="FunCoup" id="A0A2N3NLL3">
    <property type="interactions" value="535"/>
</dbReference>
<proteinExistence type="inferred from homology"/>
<dbReference type="GO" id="GO:0005783">
    <property type="term" value="C:endoplasmic reticulum"/>
    <property type="evidence" value="ECO:0007669"/>
    <property type="project" value="TreeGrafter"/>
</dbReference>
<dbReference type="GO" id="GO:0000225">
    <property type="term" value="F:N-acetylglucosaminylphosphatidylinositol deacetylase activity"/>
    <property type="evidence" value="ECO:0007669"/>
    <property type="project" value="UniProtKB-EC"/>
</dbReference>
<dbReference type="GO" id="GO:0016020">
    <property type="term" value="C:membrane"/>
    <property type="evidence" value="ECO:0007669"/>
    <property type="project" value="GOC"/>
</dbReference>
<dbReference type="InParanoid" id="A0A2N3NLL3"/>
<name>A0A2N3NLL3_9PEZI</name>
<dbReference type="InterPro" id="IPR024078">
    <property type="entry name" value="LmbE-like_dom_sf"/>
</dbReference>
<gene>
    <name evidence="4" type="ORF">jhhlp_000104</name>
</gene>
<keyword evidence="3" id="KW-0472">Membrane</keyword>
<dbReference type="Pfam" id="PF02585">
    <property type="entry name" value="PIG-L"/>
    <property type="match status" value="1"/>
</dbReference>
<dbReference type="GO" id="GO:0006506">
    <property type="term" value="P:GPI anchor biosynthetic process"/>
    <property type="evidence" value="ECO:0007669"/>
    <property type="project" value="UniProtKB-UniPathway"/>
</dbReference>
<dbReference type="VEuPathDB" id="FungiDB:jhhlp_000104"/>
<keyword evidence="3" id="KW-0812">Transmembrane</keyword>
<dbReference type="PANTHER" id="PTHR12993:SF11">
    <property type="entry name" value="N-ACETYLGLUCOSAMINYL-PHOSPHATIDYLINOSITOL DE-N-ACETYLASE"/>
    <property type="match status" value="1"/>
</dbReference>
<dbReference type="PANTHER" id="PTHR12993">
    <property type="entry name" value="N-ACETYLGLUCOSAMINYL-PHOSPHATIDYLINOSITOL DE-N-ACETYLASE-RELATED"/>
    <property type="match status" value="1"/>
</dbReference>
<feature type="transmembrane region" description="Helical" evidence="3">
    <location>
        <begin position="6"/>
        <end position="26"/>
    </location>
</feature>
<evidence type="ECO:0000256" key="3">
    <source>
        <dbReference type="SAM" id="Phobius"/>
    </source>
</evidence>
<sequence>MLDVLIYVGAALIVIPCIYTYTASVIQMRVPRLQNKRICLLIAHPDDEAMFFAPTVLALTKPETGNHVKVLCLSSGDAAGLGETRKKELVKSALALGVRHEDDVWVVDRPDFPDSMTTTWEASKISALLSEAFAPANLRGSPAKDRPTAAIDVLITFDSTGVSSHPNHISLYHGARTFLADLMRGKSGWACPVDLYVLTSVSILRKYLSILDIFATLLTWTFAAGFSGAKKGAKEAQTPRPEALLFVNQLVGGGALGAAWGAMTEAHQSQMVWFRWLWILFSRYMVINDLRRETAK</sequence>
<organism evidence="4 5">
    <name type="scientific">Lomentospora prolificans</name>
    <dbReference type="NCBI Taxonomy" id="41688"/>
    <lineage>
        <taxon>Eukaryota</taxon>
        <taxon>Fungi</taxon>
        <taxon>Dikarya</taxon>
        <taxon>Ascomycota</taxon>
        <taxon>Pezizomycotina</taxon>
        <taxon>Sordariomycetes</taxon>
        <taxon>Hypocreomycetidae</taxon>
        <taxon>Microascales</taxon>
        <taxon>Microascaceae</taxon>
        <taxon>Lomentospora</taxon>
    </lineage>
</organism>
<dbReference type="Proteomes" id="UP000233524">
    <property type="component" value="Unassembled WGS sequence"/>
</dbReference>
<keyword evidence="3" id="KW-1133">Transmembrane helix</keyword>
<evidence type="ECO:0000256" key="2">
    <source>
        <dbReference type="ARBA" id="ARBA00012176"/>
    </source>
</evidence>
<comment type="similarity">
    <text evidence="1">Belongs to the PIGL family.</text>
</comment>
<comment type="caution">
    <text evidence="4">The sequence shown here is derived from an EMBL/GenBank/DDBJ whole genome shotgun (WGS) entry which is preliminary data.</text>
</comment>
<feature type="transmembrane region" description="Helical" evidence="3">
    <location>
        <begin position="243"/>
        <end position="261"/>
    </location>
</feature>
<evidence type="ECO:0000313" key="5">
    <source>
        <dbReference type="Proteomes" id="UP000233524"/>
    </source>
</evidence>
<dbReference type="STRING" id="41688.A0A2N3NLL3"/>
<evidence type="ECO:0000313" key="4">
    <source>
        <dbReference type="EMBL" id="PKS13333.1"/>
    </source>
</evidence>